<dbReference type="SUPFAM" id="SSF49401">
    <property type="entry name" value="Bacterial adhesins"/>
    <property type="match status" value="1"/>
</dbReference>
<keyword evidence="4" id="KW-1185">Reference proteome</keyword>
<dbReference type="PANTHER" id="PTHR33420">
    <property type="entry name" value="FIMBRIAL SUBUNIT ELFA-RELATED"/>
    <property type="match status" value="1"/>
</dbReference>
<dbReference type="InterPro" id="IPR008966">
    <property type="entry name" value="Adhesion_dom_sf"/>
</dbReference>
<dbReference type="AlphaFoldDB" id="A0A4P6WPD8"/>
<dbReference type="InterPro" id="IPR050263">
    <property type="entry name" value="Bact_Fimbrial_Adh_Pro"/>
</dbReference>
<proteinExistence type="predicted"/>
<feature type="signal peptide" evidence="1">
    <location>
        <begin position="1"/>
        <end position="21"/>
    </location>
</feature>
<evidence type="ECO:0000259" key="2">
    <source>
        <dbReference type="Pfam" id="PF00419"/>
    </source>
</evidence>
<feature type="domain" description="Fimbrial-type adhesion" evidence="2">
    <location>
        <begin position="27"/>
        <end position="171"/>
    </location>
</feature>
<name>A0A4P6WPD8_9ENTR</name>
<dbReference type="InterPro" id="IPR036937">
    <property type="entry name" value="Adhesion_dom_fimbrial_sf"/>
</dbReference>
<reference evidence="3 4" key="1">
    <citation type="submission" date="2019-03" db="EMBL/GenBank/DDBJ databases">
        <title>Complete genome sequence of an arsenate-respiring bacteria, Citrobacter sp. LY-1.</title>
        <authorList>
            <person name="Wang H."/>
            <person name="Liu Y."/>
            <person name="Li Q."/>
            <person name="Huang J."/>
        </authorList>
    </citation>
    <scope>NUCLEOTIDE SEQUENCE [LARGE SCALE GENOMIC DNA]</scope>
    <source>
        <strain evidence="3 4">LY-1</strain>
    </source>
</reference>
<dbReference type="KEGG" id="cars:E1B03_15220"/>
<dbReference type="EMBL" id="CP037864">
    <property type="protein sequence ID" value="QBM23702.1"/>
    <property type="molecule type" value="Genomic_DNA"/>
</dbReference>
<dbReference type="Pfam" id="PF00419">
    <property type="entry name" value="Fimbrial"/>
    <property type="match status" value="1"/>
</dbReference>
<dbReference type="GO" id="GO:0043709">
    <property type="term" value="P:cell adhesion involved in single-species biofilm formation"/>
    <property type="evidence" value="ECO:0007669"/>
    <property type="project" value="TreeGrafter"/>
</dbReference>
<evidence type="ECO:0000256" key="1">
    <source>
        <dbReference type="SAM" id="SignalP"/>
    </source>
</evidence>
<accession>A0A4P6WPD8</accession>
<feature type="chain" id="PRO_5020433567" evidence="1">
    <location>
        <begin position="22"/>
        <end position="171"/>
    </location>
</feature>
<dbReference type="PANTHER" id="PTHR33420:SF27">
    <property type="entry name" value="PROTEIN FIMG"/>
    <property type="match status" value="1"/>
</dbReference>
<keyword evidence="1" id="KW-0732">Signal</keyword>
<dbReference type="Gene3D" id="2.60.40.1090">
    <property type="entry name" value="Fimbrial-type adhesion domain"/>
    <property type="match status" value="1"/>
</dbReference>
<gene>
    <name evidence="3" type="ORF">E1B03_15220</name>
</gene>
<protein>
    <submittedName>
        <fullName evidence="3">Type 1 fimbrial protein</fullName>
    </submittedName>
</protein>
<organism evidence="3 4">
    <name type="scientific">Citrobacter arsenatis</name>
    <dbReference type="NCBI Taxonomy" id="2546350"/>
    <lineage>
        <taxon>Bacteria</taxon>
        <taxon>Pseudomonadati</taxon>
        <taxon>Pseudomonadota</taxon>
        <taxon>Gammaproteobacteria</taxon>
        <taxon>Enterobacterales</taxon>
        <taxon>Enterobacteriaceae</taxon>
        <taxon>Citrobacter</taxon>
    </lineage>
</organism>
<dbReference type="Proteomes" id="UP000293850">
    <property type="component" value="Chromosome"/>
</dbReference>
<evidence type="ECO:0000313" key="3">
    <source>
        <dbReference type="EMBL" id="QBM23702.1"/>
    </source>
</evidence>
<dbReference type="GO" id="GO:0009289">
    <property type="term" value="C:pilus"/>
    <property type="evidence" value="ECO:0007669"/>
    <property type="project" value="InterPro"/>
</dbReference>
<sequence>MLPGKRMVILTALLTPVLCLGDPVTLNINGNVKTAPCQVSSDSVAKMVDLTAGQPVTASSLYTAGSTTPWVAFDLSVEQCPAGTTRVSIVFNGNADSNHPEDLYRNVGTASPVAVQLQANDGLPLGDGKILTGNIFNRGYTWRLRARIYSEQGQVTPGTVNSAVTVSMIYQ</sequence>
<dbReference type="InterPro" id="IPR000259">
    <property type="entry name" value="Adhesion_dom_fimbrial"/>
</dbReference>
<evidence type="ECO:0000313" key="4">
    <source>
        <dbReference type="Proteomes" id="UP000293850"/>
    </source>
</evidence>